<dbReference type="Gene3D" id="1.20.1270.180">
    <property type="match status" value="1"/>
</dbReference>
<feature type="domain" description="Lysozyme inhibitor LprI-like N-terminal" evidence="2">
    <location>
        <begin position="29"/>
        <end position="100"/>
    </location>
</feature>
<dbReference type="Gene3D" id="3.30.565.40">
    <property type="entry name" value="Fervidobacterium nodosum Rt17-B1 like"/>
    <property type="match status" value="1"/>
</dbReference>
<proteinExistence type="predicted"/>
<dbReference type="InterPro" id="IPR037126">
    <property type="entry name" value="PdaC/RsiV-like_sf"/>
</dbReference>
<feature type="chain" id="PRO_5045990446" description="Lysozyme inhibitor LprI N-terminal domain-containing protein" evidence="1">
    <location>
        <begin position="27"/>
        <end position="324"/>
    </location>
</feature>
<dbReference type="Gene3D" id="3.90.640.20">
    <property type="entry name" value="Heat-shock cognate protein, ATPase"/>
    <property type="match status" value="1"/>
</dbReference>
<dbReference type="EMBL" id="BPQV01000009">
    <property type="protein sequence ID" value="GJE28213.1"/>
    <property type="molecule type" value="Genomic_DNA"/>
</dbReference>
<gene>
    <name evidence="5" type="ORF">LKMONMHP_3080</name>
</gene>
<evidence type="ECO:0000259" key="2">
    <source>
        <dbReference type="Pfam" id="PF07007"/>
    </source>
</evidence>
<comment type="caution">
    <text evidence="5">The sequence shown here is derived from an EMBL/GenBank/DDBJ whole genome shotgun (WGS) entry which is preliminary data.</text>
</comment>
<dbReference type="PANTHER" id="PTHR37549:SF1">
    <property type="entry name" value="LIPOPROTEIN LPRI"/>
    <property type="match status" value="1"/>
</dbReference>
<evidence type="ECO:0008006" key="7">
    <source>
        <dbReference type="Google" id="ProtNLM"/>
    </source>
</evidence>
<evidence type="ECO:0000313" key="5">
    <source>
        <dbReference type="EMBL" id="GJE28213.1"/>
    </source>
</evidence>
<feature type="domain" description="DUF3298" evidence="3">
    <location>
        <begin position="230"/>
        <end position="310"/>
    </location>
</feature>
<dbReference type="PANTHER" id="PTHR37549">
    <property type="entry name" value="LIPOPROTEIN LPRI"/>
    <property type="match status" value="1"/>
</dbReference>
<name>A0ABQ4TA73_METOR</name>
<evidence type="ECO:0000313" key="6">
    <source>
        <dbReference type="Proteomes" id="UP001055156"/>
    </source>
</evidence>
<dbReference type="Pfam" id="PF07007">
    <property type="entry name" value="LprI"/>
    <property type="match status" value="1"/>
</dbReference>
<accession>A0ABQ4TA73</accession>
<sequence length="324" mass="35268">MRWYGRGMEVAVLLLFGGLVATPAVAFDCAQAKQPIEKMICADPAAKASDDAMDAAFAGIRAALPEDQKKPALDDQRRWLKERNRNCLNEKAPAACIASANNARVGVLTARPESGPGLSRRPLPYFVNQAGSRDKVEVSVQLYSFPDPATPGERLLDAEAKKTAESIAFKKDEPDERDWSHEESWAIAYASPTFLSIWSTGYDFSGGAHGSASGRGIHIDLRKGKLLGFADLFDAKAQAAIDKICLAKVKAEKVERGAGEDIQPDLPKQVADVVKDLANWSFKEKTARIEFGQYAVGAYAEGVYECEIPIDQVNTLAKEPLPLR</sequence>
<protein>
    <recommendedName>
        <fullName evidence="7">Lysozyme inhibitor LprI N-terminal domain-containing protein</fullName>
    </recommendedName>
</protein>
<dbReference type="Proteomes" id="UP001055156">
    <property type="component" value="Unassembled WGS sequence"/>
</dbReference>
<dbReference type="Pfam" id="PF13739">
    <property type="entry name" value="PdaC"/>
    <property type="match status" value="1"/>
</dbReference>
<evidence type="ECO:0000256" key="1">
    <source>
        <dbReference type="SAM" id="SignalP"/>
    </source>
</evidence>
<dbReference type="InterPro" id="IPR009739">
    <property type="entry name" value="LprI-like_N"/>
</dbReference>
<dbReference type="InterPro" id="IPR021729">
    <property type="entry name" value="DUF3298"/>
</dbReference>
<dbReference type="InterPro" id="IPR025303">
    <property type="entry name" value="PdaC"/>
</dbReference>
<dbReference type="InterPro" id="IPR052755">
    <property type="entry name" value="Lysozyme_Inhibitor_LprI"/>
</dbReference>
<evidence type="ECO:0000259" key="4">
    <source>
        <dbReference type="Pfam" id="PF13739"/>
    </source>
</evidence>
<keyword evidence="1" id="KW-0732">Signal</keyword>
<feature type="domain" description="Deacetylase PdaC" evidence="4">
    <location>
        <begin position="159"/>
        <end position="211"/>
    </location>
</feature>
<dbReference type="RefSeq" id="WP_238312069.1">
    <property type="nucleotide sequence ID" value="NZ_BPQV01000009.1"/>
</dbReference>
<reference evidence="5" key="2">
    <citation type="submission" date="2021-08" db="EMBL/GenBank/DDBJ databases">
        <authorList>
            <person name="Tani A."/>
            <person name="Ola A."/>
            <person name="Ogura Y."/>
            <person name="Katsura K."/>
            <person name="Hayashi T."/>
        </authorList>
    </citation>
    <scope>NUCLEOTIDE SEQUENCE</scope>
    <source>
        <strain evidence="5">NBRC 15689</strain>
    </source>
</reference>
<reference evidence="5" key="1">
    <citation type="journal article" date="2021" name="Front. Microbiol.">
        <title>Comprehensive Comparative Genomics and Phenotyping of Methylobacterium Species.</title>
        <authorList>
            <person name="Alessa O."/>
            <person name="Ogura Y."/>
            <person name="Fujitani Y."/>
            <person name="Takami H."/>
            <person name="Hayashi T."/>
            <person name="Sahin N."/>
            <person name="Tani A."/>
        </authorList>
    </citation>
    <scope>NUCLEOTIDE SEQUENCE</scope>
    <source>
        <strain evidence="5">NBRC 15689</strain>
    </source>
</reference>
<evidence type="ECO:0000259" key="3">
    <source>
        <dbReference type="Pfam" id="PF11738"/>
    </source>
</evidence>
<feature type="signal peptide" evidence="1">
    <location>
        <begin position="1"/>
        <end position="26"/>
    </location>
</feature>
<dbReference type="Pfam" id="PF11738">
    <property type="entry name" value="DUF3298"/>
    <property type="match status" value="1"/>
</dbReference>
<keyword evidence="6" id="KW-1185">Reference proteome</keyword>
<organism evidence="5 6">
    <name type="scientific">Methylobacterium organophilum</name>
    <dbReference type="NCBI Taxonomy" id="410"/>
    <lineage>
        <taxon>Bacteria</taxon>
        <taxon>Pseudomonadati</taxon>
        <taxon>Pseudomonadota</taxon>
        <taxon>Alphaproteobacteria</taxon>
        <taxon>Hyphomicrobiales</taxon>
        <taxon>Methylobacteriaceae</taxon>
        <taxon>Methylobacterium</taxon>
    </lineage>
</organism>